<dbReference type="GO" id="GO:1990904">
    <property type="term" value="C:ribonucleoprotein complex"/>
    <property type="evidence" value="ECO:0007669"/>
    <property type="project" value="TreeGrafter"/>
</dbReference>
<dbReference type="PANTHER" id="PTHR42908:SF3">
    <property type="entry name" value="ELONGATION FACTOR-LIKE GTPASE 1"/>
    <property type="match status" value="1"/>
</dbReference>
<feature type="non-terminal residue" evidence="2">
    <location>
        <position position="139"/>
    </location>
</feature>
<dbReference type="InterPro" id="IPR005225">
    <property type="entry name" value="Small_GTP-bd"/>
</dbReference>
<organism evidence="2">
    <name type="scientific">mine drainage metagenome</name>
    <dbReference type="NCBI Taxonomy" id="410659"/>
    <lineage>
        <taxon>unclassified sequences</taxon>
        <taxon>metagenomes</taxon>
        <taxon>ecological metagenomes</taxon>
    </lineage>
</organism>
<comment type="caution">
    <text evidence="2">The sequence shown here is derived from an EMBL/GenBank/DDBJ whole genome shotgun (WGS) entry which is preliminary data.</text>
</comment>
<dbReference type="InterPro" id="IPR027417">
    <property type="entry name" value="P-loop_NTPase"/>
</dbReference>
<proteinExistence type="predicted"/>
<dbReference type="EMBL" id="AUZY01001173">
    <property type="protein sequence ID" value="EQD75995.1"/>
    <property type="molecule type" value="Genomic_DNA"/>
</dbReference>
<dbReference type="SUPFAM" id="SSF52540">
    <property type="entry name" value="P-loop containing nucleoside triphosphate hydrolases"/>
    <property type="match status" value="1"/>
</dbReference>
<dbReference type="GO" id="GO:0003924">
    <property type="term" value="F:GTPase activity"/>
    <property type="evidence" value="ECO:0007669"/>
    <property type="project" value="InterPro"/>
</dbReference>
<name>T1D0N3_9ZZZZ</name>
<dbReference type="Pfam" id="PF00009">
    <property type="entry name" value="GTP_EFTU"/>
    <property type="match status" value="1"/>
</dbReference>
<dbReference type="InterPro" id="IPR000795">
    <property type="entry name" value="T_Tr_GTP-bd_dom"/>
</dbReference>
<dbReference type="PRINTS" id="PR00315">
    <property type="entry name" value="ELONGATNFCT"/>
</dbReference>
<dbReference type="NCBIfam" id="TIGR00231">
    <property type="entry name" value="small_GTP"/>
    <property type="match status" value="1"/>
</dbReference>
<feature type="domain" description="Tr-type G" evidence="1">
    <location>
        <begin position="1"/>
        <end position="139"/>
    </location>
</feature>
<dbReference type="GO" id="GO:0003746">
    <property type="term" value="F:translation elongation factor activity"/>
    <property type="evidence" value="ECO:0007669"/>
    <property type="project" value="TreeGrafter"/>
</dbReference>
<dbReference type="GO" id="GO:0005525">
    <property type="term" value="F:GTP binding"/>
    <property type="evidence" value="ECO:0007669"/>
    <property type="project" value="InterPro"/>
</dbReference>
<dbReference type="PROSITE" id="PS51722">
    <property type="entry name" value="G_TR_2"/>
    <property type="match status" value="1"/>
</dbReference>
<accession>T1D0N3</accession>
<dbReference type="AlphaFoldDB" id="T1D0N3"/>
<reference evidence="2" key="1">
    <citation type="submission" date="2013-08" db="EMBL/GenBank/DDBJ databases">
        <authorList>
            <person name="Mendez C."/>
            <person name="Richter M."/>
            <person name="Ferrer M."/>
            <person name="Sanchez J."/>
        </authorList>
    </citation>
    <scope>NUCLEOTIDE SEQUENCE</scope>
</reference>
<evidence type="ECO:0000259" key="1">
    <source>
        <dbReference type="PROSITE" id="PS51722"/>
    </source>
</evidence>
<protein>
    <submittedName>
        <fullName evidence="2">Protein synthesis factor, GTP-binding domain protein</fullName>
    </submittedName>
</protein>
<reference evidence="2" key="2">
    <citation type="journal article" date="2014" name="ISME J.">
        <title>Microbial stratification in low pH oxic and suboxic macroscopic growths along an acid mine drainage.</title>
        <authorList>
            <person name="Mendez-Garcia C."/>
            <person name="Mesa V."/>
            <person name="Sprenger R.R."/>
            <person name="Richter M."/>
            <person name="Diez M.S."/>
            <person name="Solano J."/>
            <person name="Bargiela R."/>
            <person name="Golyshina O.V."/>
            <person name="Manteca A."/>
            <person name="Ramos J.L."/>
            <person name="Gallego J.R."/>
            <person name="Llorente I."/>
            <person name="Martins Dos Santos V.A."/>
            <person name="Jensen O.N."/>
            <person name="Pelaez A.I."/>
            <person name="Sanchez J."/>
            <person name="Ferrer M."/>
        </authorList>
    </citation>
    <scope>NUCLEOTIDE SEQUENCE</scope>
</reference>
<dbReference type="GO" id="GO:0005829">
    <property type="term" value="C:cytosol"/>
    <property type="evidence" value="ECO:0007669"/>
    <property type="project" value="TreeGrafter"/>
</dbReference>
<sequence>SYLINLIDTPGHVDFGGDVTRAMRAVDGAVVVVCAVEGVMAQTETVLRQALREKVKPVLFINKVDRAIKELKLTSEAMQKRFVSIISEVNELIRRMAPPEYVESWQVKVENGSVAFGSGYENWAISLPYMLKTKVTFKD</sequence>
<gene>
    <name evidence="2" type="ORF">B1B_01988</name>
</gene>
<dbReference type="Gene3D" id="3.40.50.300">
    <property type="entry name" value="P-loop containing nucleotide triphosphate hydrolases"/>
    <property type="match status" value="1"/>
</dbReference>
<dbReference type="PANTHER" id="PTHR42908">
    <property type="entry name" value="TRANSLATION ELONGATION FACTOR-RELATED"/>
    <property type="match status" value="1"/>
</dbReference>
<feature type="non-terminal residue" evidence="2">
    <location>
        <position position="1"/>
    </location>
</feature>
<evidence type="ECO:0000313" key="2">
    <source>
        <dbReference type="EMBL" id="EQD75995.1"/>
    </source>
</evidence>